<keyword evidence="2" id="KW-0813">Transport</keyword>
<dbReference type="PANTHER" id="PTHR30290">
    <property type="entry name" value="PERIPLASMIC BINDING COMPONENT OF ABC TRANSPORTER"/>
    <property type="match status" value="1"/>
</dbReference>
<evidence type="ECO:0000256" key="1">
    <source>
        <dbReference type="ARBA" id="ARBA00005695"/>
    </source>
</evidence>
<evidence type="ECO:0000256" key="3">
    <source>
        <dbReference type="ARBA" id="ARBA00022729"/>
    </source>
</evidence>
<dbReference type="Proteomes" id="UP000662747">
    <property type="component" value="Chromosome"/>
</dbReference>
<dbReference type="PIRSF" id="PIRSF002741">
    <property type="entry name" value="MppA"/>
    <property type="match status" value="1"/>
</dbReference>
<organism evidence="5 6">
    <name type="scientific">Pyxidicoccus parkwayensis</name>
    <dbReference type="NCBI Taxonomy" id="2813578"/>
    <lineage>
        <taxon>Bacteria</taxon>
        <taxon>Pseudomonadati</taxon>
        <taxon>Myxococcota</taxon>
        <taxon>Myxococcia</taxon>
        <taxon>Myxococcales</taxon>
        <taxon>Cystobacterineae</taxon>
        <taxon>Myxococcaceae</taxon>
        <taxon>Pyxidicoccus</taxon>
    </lineage>
</organism>
<comment type="similarity">
    <text evidence="1">Belongs to the bacterial solute-binding protein 5 family.</text>
</comment>
<evidence type="ECO:0000256" key="2">
    <source>
        <dbReference type="ARBA" id="ARBA00022448"/>
    </source>
</evidence>
<dbReference type="Gene3D" id="3.90.76.10">
    <property type="entry name" value="Dipeptide-binding Protein, Domain 1"/>
    <property type="match status" value="1"/>
</dbReference>
<accession>A0ABX7PCR0</accession>
<reference evidence="5 6" key="1">
    <citation type="submission" date="2021-02" db="EMBL/GenBank/DDBJ databases">
        <title>De Novo genome assembly of isolated myxobacteria.</title>
        <authorList>
            <person name="Stevens D.C."/>
        </authorList>
    </citation>
    <scope>NUCLEOTIDE SEQUENCE [LARGE SCALE GENOMIC DNA]</scope>
    <source>
        <strain evidence="6">SCPEA02</strain>
    </source>
</reference>
<dbReference type="SUPFAM" id="SSF53850">
    <property type="entry name" value="Periplasmic binding protein-like II"/>
    <property type="match status" value="1"/>
</dbReference>
<evidence type="ECO:0000313" key="6">
    <source>
        <dbReference type="Proteomes" id="UP000662747"/>
    </source>
</evidence>
<name>A0ABX7PCR0_9BACT</name>
<dbReference type="EMBL" id="CP071090">
    <property type="protein sequence ID" value="QSQ28359.1"/>
    <property type="molecule type" value="Genomic_DNA"/>
</dbReference>
<keyword evidence="6" id="KW-1185">Reference proteome</keyword>
<evidence type="ECO:0000313" key="5">
    <source>
        <dbReference type="EMBL" id="QSQ28359.1"/>
    </source>
</evidence>
<protein>
    <submittedName>
        <fullName evidence="5">ABC transporter substrate-binding protein</fullName>
    </submittedName>
</protein>
<feature type="domain" description="Solute-binding protein family 5" evidence="4">
    <location>
        <begin position="92"/>
        <end position="434"/>
    </location>
</feature>
<dbReference type="Gene3D" id="3.40.190.10">
    <property type="entry name" value="Periplasmic binding protein-like II"/>
    <property type="match status" value="1"/>
</dbReference>
<dbReference type="PANTHER" id="PTHR30290:SF9">
    <property type="entry name" value="OLIGOPEPTIDE-BINDING PROTEIN APPA"/>
    <property type="match status" value="1"/>
</dbReference>
<gene>
    <name evidence="5" type="ORF">JY651_33590</name>
</gene>
<dbReference type="CDD" id="cd00995">
    <property type="entry name" value="PBP2_NikA_DppA_OppA_like"/>
    <property type="match status" value="1"/>
</dbReference>
<dbReference type="Gene3D" id="3.10.105.10">
    <property type="entry name" value="Dipeptide-binding Protein, Domain 3"/>
    <property type="match status" value="1"/>
</dbReference>
<sequence length="544" mass="59568">MEPHISGVPGLLRRLGWRGVRHLRTRLLFLALSLPALLGSPGCRPEPPADGITVILESPPDSLDDRFALTANGQRLAALMTPGLLAFDDASQPVPVLAESFREVSPTLMEFTLRPGLTFHDGTALTAEDVKATFDGLRDAKVRSPRAERFAVLERVEVVDARTVRFHLKRPYAPLLAELSVGILPAERTGADGVVAQGEHPVGAGPFRFESHPDEEHLTLVPFEGWYAGAPALPRLRFRVVRDETTRVLELLKGRADLAVNVVSPAVLPVLEREPHLRVLSRPGTGFAYVGLNLREGPLADVRVRRALCHLVDVGPVVEHKLHGRARPSAGLLPRANWAWAESAGCEYSPEEAARLLDEAGYPDPDGPGGRPRLTLSLKTSTDRLRRAVGLVLKEQLARGGVEVEVRALEFGTFFEDVRRGRFELFTLKWASVMEPDLLRGAFDSANVPGPENNWGGFNRGGLKDATLDALLEEASRAPREERKALYAEAQRRLDALMPILPLWHEDSVAVVSTRLEGFEPSAHGLLTPLARARLATGSRERAP</sequence>
<proteinExistence type="inferred from homology"/>
<keyword evidence="3" id="KW-0732">Signal</keyword>
<dbReference type="InterPro" id="IPR039424">
    <property type="entry name" value="SBP_5"/>
</dbReference>
<dbReference type="Pfam" id="PF00496">
    <property type="entry name" value="SBP_bac_5"/>
    <property type="match status" value="1"/>
</dbReference>
<evidence type="ECO:0000259" key="4">
    <source>
        <dbReference type="Pfam" id="PF00496"/>
    </source>
</evidence>
<dbReference type="InterPro" id="IPR000914">
    <property type="entry name" value="SBP_5_dom"/>
</dbReference>
<dbReference type="InterPro" id="IPR030678">
    <property type="entry name" value="Peptide/Ni-bd"/>
</dbReference>